<dbReference type="InterPro" id="IPR016040">
    <property type="entry name" value="NAD(P)-bd_dom"/>
</dbReference>
<organism evidence="9 10">
    <name type="scientific">Alishewanella longhuensis</name>
    <dbReference type="NCBI Taxonomy" id="1091037"/>
    <lineage>
        <taxon>Bacteria</taxon>
        <taxon>Pseudomonadati</taxon>
        <taxon>Pseudomonadota</taxon>
        <taxon>Gammaproteobacteria</taxon>
        <taxon>Alteromonadales</taxon>
        <taxon>Alteromonadaceae</taxon>
        <taxon>Alishewanella</taxon>
    </lineage>
</organism>
<evidence type="ECO:0000256" key="5">
    <source>
        <dbReference type="ARBA" id="ARBA00023027"/>
    </source>
</evidence>
<evidence type="ECO:0000256" key="6">
    <source>
        <dbReference type="ARBA" id="ARBA00023239"/>
    </source>
</evidence>
<protein>
    <recommendedName>
        <fullName evidence="4 7">dTDP-glucose 4,6-dehydratase</fullName>
        <ecNumber evidence="4 7">4.2.1.46</ecNumber>
    </recommendedName>
</protein>
<accession>A0ABQ3KZ07</accession>
<dbReference type="SUPFAM" id="SSF51735">
    <property type="entry name" value="NAD(P)-binding Rossmann-fold domains"/>
    <property type="match status" value="1"/>
</dbReference>
<dbReference type="PANTHER" id="PTHR43000">
    <property type="entry name" value="DTDP-D-GLUCOSE 4,6-DEHYDRATASE-RELATED"/>
    <property type="match status" value="1"/>
</dbReference>
<dbReference type="InterPro" id="IPR005888">
    <property type="entry name" value="dTDP_Gluc_deHydtase"/>
</dbReference>
<evidence type="ECO:0000256" key="1">
    <source>
        <dbReference type="ARBA" id="ARBA00001539"/>
    </source>
</evidence>
<dbReference type="RefSeq" id="WP_189432256.1">
    <property type="nucleotide sequence ID" value="NZ_BNAO01000003.1"/>
</dbReference>
<dbReference type="InterPro" id="IPR036291">
    <property type="entry name" value="NAD(P)-bd_dom_sf"/>
</dbReference>
<dbReference type="NCBIfam" id="TIGR01181">
    <property type="entry name" value="dTDP_gluc_dehyt"/>
    <property type="match status" value="1"/>
</dbReference>
<feature type="domain" description="NAD(P)-binding" evidence="8">
    <location>
        <begin position="5"/>
        <end position="324"/>
    </location>
</feature>
<keyword evidence="10" id="KW-1185">Reference proteome</keyword>
<dbReference type="EMBL" id="BNAO01000003">
    <property type="protein sequence ID" value="GHG67938.1"/>
    <property type="molecule type" value="Genomic_DNA"/>
</dbReference>
<comment type="similarity">
    <text evidence="3 7">Belongs to the NAD(P)-dependent epimerase/dehydratase family. dTDP-glucose dehydratase subfamily.</text>
</comment>
<dbReference type="Gene3D" id="3.90.25.10">
    <property type="entry name" value="UDP-galactose 4-epimerase, domain 1"/>
    <property type="match status" value="1"/>
</dbReference>
<evidence type="ECO:0000256" key="2">
    <source>
        <dbReference type="ARBA" id="ARBA00001911"/>
    </source>
</evidence>
<evidence type="ECO:0000259" key="8">
    <source>
        <dbReference type="Pfam" id="PF16363"/>
    </source>
</evidence>
<reference evidence="10" key="1">
    <citation type="journal article" date="2019" name="Int. J. Syst. Evol. Microbiol.">
        <title>The Global Catalogue of Microorganisms (GCM) 10K type strain sequencing project: providing services to taxonomists for standard genome sequencing and annotation.</title>
        <authorList>
            <consortium name="The Broad Institute Genomics Platform"/>
            <consortium name="The Broad Institute Genome Sequencing Center for Infectious Disease"/>
            <person name="Wu L."/>
            <person name="Ma J."/>
        </authorList>
    </citation>
    <scope>NUCLEOTIDE SEQUENCE [LARGE SCALE GENOMIC DNA]</scope>
    <source>
        <strain evidence="10">CGMCC 1.7003</strain>
    </source>
</reference>
<keyword evidence="5" id="KW-0520">NAD</keyword>
<keyword evidence="6 7" id="KW-0456">Lyase</keyword>
<evidence type="ECO:0000256" key="7">
    <source>
        <dbReference type="RuleBase" id="RU004473"/>
    </source>
</evidence>
<proteinExistence type="inferred from homology"/>
<dbReference type="Pfam" id="PF16363">
    <property type="entry name" value="GDP_Man_Dehyd"/>
    <property type="match status" value="1"/>
</dbReference>
<dbReference type="CDD" id="cd05246">
    <property type="entry name" value="dTDP_GD_SDR_e"/>
    <property type="match status" value="1"/>
</dbReference>
<evidence type="ECO:0000313" key="10">
    <source>
        <dbReference type="Proteomes" id="UP000659697"/>
    </source>
</evidence>
<dbReference type="Gene3D" id="3.40.50.720">
    <property type="entry name" value="NAD(P)-binding Rossmann-like Domain"/>
    <property type="match status" value="1"/>
</dbReference>
<comment type="caution">
    <text evidence="9">The sequence shown here is derived from an EMBL/GenBank/DDBJ whole genome shotgun (WGS) entry which is preliminary data.</text>
</comment>
<evidence type="ECO:0000313" key="9">
    <source>
        <dbReference type="EMBL" id="GHG67938.1"/>
    </source>
</evidence>
<evidence type="ECO:0000256" key="4">
    <source>
        <dbReference type="ARBA" id="ARBA00011990"/>
    </source>
</evidence>
<comment type="cofactor">
    <cofactor evidence="2 7">
        <name>NAD(+)</name>
        <dbReference type="ChEBI" id="CHEBI:57540"/>
    </cofactor>
</comment>
<dbReference type="Proteomes" id="UP000659697">
    <property type="component" value="Unassembled WGS sequence"/>
</dbReference>
<name>A0ABQ3KZ07_9ALTE</name>
<evidence type="ECO:0000256" key="3">
    <source>
        <dbReference type="ARBA" id="ARBA00008178"/>
    </source>
</evidence>
<dbReference type="EC" id="4.2.1.46" evidence="4 7"/>
<gene>
    <name evidence="9" type="ORF">GCM10010919_17000</name>
</gene>
<sequence length="348" mass="38246">MKLFLVTGGSGFIGSAFVKLLLDRGFRVVNLDKLSYAANVIAENFCNNQGYTFIQGNINDIALLDTVINKYKPDYLVNLAAETHVDNSISNVADFVDSNVVGTCTLLTVALKYWRELPAKKAATFKFLQVSTDEVFGQLLGDAPAFTELSSYKPRNPYAASKAAADHFVRAWHNTYGFPAVISNCSNNYGPGQHIEKFIPKIITNALQGLSIPVYGNGSQSRDWLYVADHAKALLEISLNGEIGETYLIGGGTELTNLTLATLLCEMTADIQASSNMAVKARKELIIFVQDRPGHDQRYAIDSTKIRQELGWLPQTDFGKGLRSTVMWYFQQLNAGKLPAQLAVDLGK</sequence>
<comment type="catalytic activity">
    <reaction evidence="1 7">
        <text>dTDP-alpha-D-glucose = dTDP-4-dehydro-6-deoxy-alpha-D-glucose + H2O</text>
        <dbReference type="Rhea" id="RHEA:17221"/>
        <dbReference type="ChEBI" id="CHEBI:15377"/>
        <dbReference type="ChEBI" id="CHEBI:57477"/>
        <dbReference type="ChEBI" id="CHEBI:57649"/>
        <dbReference type="EC" id="4.2.1.46"/>
    </reaction>
</comment>